<dbReference type="InterPro" id="IPR001509">
    <property type="entry name" value="Epimerase_deHydtase"/>
</dbReference>
<evidence type="ECO:0000313" key="3">
    <source>
        <dbReference type="EMBL" id="ATG54952.1"/>
    </source>
</evidence>
<protein>
    <submittedName>
        <fullName evidence="3">Epimerase</fullName>
    </submittedName>
</protein>
<evidence type="ECO:0000259" key="2">
    <source>
        <dbReference type="Pfam" id="PF01370"/>
    </source>
</evidence>
<sequence length="543" mass="58702">MRVVVVGATGNVGTAVLAALDRRPEVTSIVGVARRMPARSAEPYSRAQWVSLDIAAATDPDEAVAALTEAFHGADAVIHLAWLIQPDSHRDLLRRVNVEGTRHVVRAVADAGVRTVVVASSVGAYAPSPESGARPESWPTTGIRTSHYSVDKVAQERVLDEFESAVPHVCVTRLRPALIFQGDAGAEIHRYFLGRWAPVHRLGARRPPVLPLPRGLRLQVVHADDVAAAFAAAAVLGRRGAFNICVDEVLGAAELAGIVDHGRFVQLPVAWVRAAVAAGHRAGVIAADAGWLDMAMKAPVMDTSRARAELDWRPRRSAGDTVRELLDGMAAGDGARSVPMRANDRRRIHLPIDRPADSASAGDGEPQASERIEHRLLNLYLSDHLTGASAGAARISRMASDFVDTPVFAALSSIEAEIRAERSFLAQLLDDLGMRQMRHRQAIAVVGERLGRLKGNGRVLARSPMTLLLEAELMRSAVLGKRGVWQTLAENAEDLGLDPSVFHELSARALHQHERLDEVHAYARRTAFREDRAGSRAEGDLRS</sequence>
<dbReference type="SUPFAM" id="SSF51735">
    <property type="entry name" value="NAD(P)-binding Rossmann-fold domains"/>
    <property type="match status" value="1"/>
</dbReference>
<reference evidence="3 4" key="1">
    <citation type="journal article" date="2014" name="Int. J. Syst. Evol. Microbiol.">
        <title>Brachybacterium ginsengisoli sp. nov., isolated from soil of a ginseng field.</title>
        <authorList>
            <person name="Hoang V.A."/>
            <person name="Kim Y.J."/>
            <person name="Nguyen N.L."/>
            <person name="Yang D.C."/>
        </authorList>
    </citation>
    <scope>NUCLEOTIDE SEQUENCE [LARGE SCALE GENOMIC DNA]</scope>
    <source>
        <strain evidence="3 4">DCY80</strain>
    </source>
</reference>
<accession>A0A291GXT4</accession>
<feature type="region of interest" description="Disordered" evidence="1">
    <location>
        <begin position="333"/>
        <end position="368"/>
    </location>
</feature>
<feature type="domain" description="NAD-dependent epimerase/dehydratase" evidence="2">
    <location>
        <begin position="3"/>
        <end position="244"/>
    </location>
</feature>
<dbReference type="RefSeq" id="WP_096799417.1">
    <property type="nucleotide sequence ID" value="NZ_CP023564.1"/>
</dbReference>
<dbReference type="Gene3D" id="3.40.50.720">
    <property type="entry name" value="NAD(P)-binding Rossmann-like Domain"/>
    <property type="match status" value="1"/>
</dbReference>
<dbReference type="AlphaFoldDB" id="A0A291GXT4"/>
<keyword evidence="4" id="KW-1185">Reference proteome</keyword>
<dbReference type="EMBL" id="CP023564">
    <property type="protein sequence ID" value="ATG54952.1"/>
    <property type="molecule type" value="Genomic_DNA"/>
</dbReference>
<evidence type="ECO:0000313" key="4">
    <source>
        <dbReference type="Proteomes" id="UP000217889"/>
    </source>
</evidence>
<dbReference type="Proteomes" id="UP000217889">
    <property type="component" value="Chromosome"/>
</dbReference>
<feature type="compositionally biased region" description="Basic and acidic residues" evidence="1">
    <location>
        <begin position="342"/>
        <end position="356"/>
    </location>
</feature>
<gene>
    <name evidence="3" type="ORF">CFK41_09385</name>
</gene>
<dbReference type="InterPro" id="IPR036291">
    <property type="entry name" value="NAD(P)-bd_dom_sf"/>
</dbReference>
<dbReference type="InterPro" id="IPR050177">
    <property type="entry name" value="Lipid_A_modif_metabolic_enz"/>
</dbReference>
<evidence type="ECO:0000256" key="1">
    <source>
        <dbReference type="SAM" id="MobiDB-lite"/>
    </source>
</evidence>
<dbReference type="OrthoDB" id="3338687at2"/>
<proteinExistence type="predicted"/>
<dbReference type="PANTHER" id="PTHR43245">
    <property type="entry name" value="BIFUNCTIONAL POLYMYXIN RESISTANCE PROTEIN ARNA"/>
    <property type="match status" value="1"/>
</dbReference>
<dbReference type="Pfam" id="PF01370">
    <property type="entry name" value="Epimerase"/>
    <property type="match status" value="1"/>
</dbReference>
<organism evidence="3 4">
    <name type="scientific">Brachybacterium ginsengisoli</name>
    <dbReference type="NCBI Taxonomy" id="1331682"/>
    <lineage>
        <taxon>Bacteria</taxon>
        <taxon>Bacillati</taxon>
        <taxon>Actinomycetota</taxon>
        <taxon>Actinomycetes</taxon>
        <taxon>Micrococcales</taxon>
        <taxon>Dermabacteraceae</taxon>
        <taxon>Brachybacterium</taxon>
    </lineage>
</organism>
<dbReference type="KEGG" id="bgg:CFK41_09385"/>
<name>A0A291GXT4_9MICO</name>